<keyword evidence="3" id="KW-1185">Reference proteome</keyword>
<proteinExistence type="predicted"/>
<dbReference type="PANTHER" id="PTHR33055">
    <property type="entry name" value="TRANSPOSASE FOR INSERTION SEQUENCE ELEMENT IS1111A"/>
    <property type="match status" value="1"/>
</dbReference>
<name>A0ABN7RVB3_THEXY</name>
<evidence type="ECO:0000313" key="2">
    <source>
        <dbReference type="EMBL" id="CAG5086825.1"/>
    </source>
</evidence>
<dbReference type="InterPro" id="IPR003346">
    <property type="entry name" value="Transposase_20"/>
</dbReference>
<dbReference type="Pfam" id="PF02371">
    <property type="entry name" value="Transposase_20"/>
    <property type="match status" value="1"/>
</dbReference>
<evidence type="ECO:0000259" key="1">
    <source>
        <dbReference type="Pfam" id="PF02371"/>
    </source>
</evidence>
<comment type="caution">
    <text evidence="2">The sequence shown here is derived from an EMBL/GenBank/DDBJ whole genome shotgun (WGS) entry which is preliminary data.</text>
</comment>
<dbReference type="Proteomes" id="UP000681526">
    <property type="component" value="Unassembled WGS sequence"/>
</dbReference>
<feature type="domain" description="Transposase IS116/IS110/IS902 C-terminal" evidence="1">
    <location>
        <begin position="83"/>
        <end position="155"/>
    </location>
</feature>
<reference evidence="2 3" key="1">
    <citation type="submission" date="2021-04" db="EMBL/GenBank/DDBJ databases">
        <authorList>
            <person name="Rakotoarivonina H."/>
        </authorList>
    </citation>
    <scope>NUCLEOTIDE SEQUENCE [LARGE SCALE GENOMIC DNA]</scope>
    <source>
        <strain evidence="2 3">XE</strain>
    </source>
</reference>
<gene>
    <name evidence="2" type="primary">txxe 2523</name>
    <name evidence="2" type="ORF">TXXE_10290</name>
</gene>
<dbReference type="InterPro" id="IPR047650">
    <property type="entry name" value="Transpos_IS110"/>
</dbReference>
<sequence length="218" mass="24912">MKDLAEAELAEFLKRESNRYLSLSKARQILSLIAEDGDTERQYQDQRDLIIQTLVRTLRSCSEEMRKLGGEMSALLDEIGCTLDSMPGIDKVTAACFVAEIGAIERFASAEKLARFAGIAPVRHGTGGKDRRYKSKQGNRVLHELFRQLAIRQLVVAKSTKQPRNPYFLYYYEQKLKEGKSKRQAIVCLMRKLVNVVYHLLKYKAIYQMPDIPQHKAG</sequence>
<dbReference type="PANTHER" id="PTHR33055:SF15">
    <property type="entry name" value="TRANSPOSASE-RELATED"/>
    <property type="match status" value="1"/>
</dbReference>
<dbReference type="EMBL" id="CAJRAY010000046">
    <property type="protein sequence ID" value="CAG5086825.1"/>
    <property type="molecule type" value="Genomic_DNA"/>
</dbReference>
<organism evidence="2 3">
    <name type="scientific">Thermobacillus xylanilyticus</name>
    <dbReference type="NCBI Taxonomy" id="76633"/>
    <lineage>
        <taxon>Bacteria</taxon>
        <taxon>Bacillati</taxon>
        <taxon>Bacillota</taxon>
        <taxon>Bacilli</taxon>
        <taxon>Bacillales</taxon>
        <taxon>Paenibacillaceae</taxon>
        <taxon>Thermobacillus</taxon>
    </lineage>
</organism>
<accession>A0ABN7RVB3</accession>
<evidence type="ECO:0000313" key="3">
    <source>
        <dbReference type="Proteomes" id="UP000681526"/>
    </source>
</evidence>
<protein>
    <submittedName>
        <fullName evidence="2">Transposase IS116/IS110/IS902 family protein</fullName>
    </submittedName>
</protein>